<dbReference type="GO" id="GO:0008017">
    <property type="term" value="F:microtubule binding"/>
    <property type="evidence" value="ECO:0007669"/>
    <property type="project" value="InterPro"/>
</dbReference>
<comment type="caution">
    <text evidence="7">The sequence shown here is derived from an EMBL/GenBank/DDBJ whole genome shotgun (WGS) entry which is preliminary data.</text>
</comment>
<evidence type="ECO:0000313" key="7">
    <source>
        <dbReference type="EMBL" id="KAK1748160.1"/>
    </source>
</evidence>
<dbReference type="InterPro" id="IPR036961">
    <property type="entry name" value="Kinesin_motor_dom_sf"/>
</dbReference>
<dbReference type="InterPro" id="IPR056524">
    <property type="entry name" value="KIF6/9_C"/>
</dbReference>
<dbReference type="AlphaFoldDB" id="A0AAD8YMT7"/>
<dbReference type="GO" id="GO:0003777">
    <property type="term" value="F:microtubule motor activity"/>
    <property type="evidence" value="ECO:0007669"/>
    <property type="project" value="InterPro"/>
</dbReference>
<keyword evidence="2 3" id="KW-0067">ATP-binding</keyword>
<evidence type="ECO:0000259" key="6">
    <source>
        <dbReference type="PROSITE" id="PS50067"/>
    </source>
</evidence>
<sequence length="771" mass="86115">MVSATTDTEAASDSAIDVFLRIRPSKNPSYFERDEVDDNRIRFKVPVDQSTVNNTRSHYGYEFNGVLDEKASQKDVFQTVGIPVTKNVLDGYNSTIFAYGQTGSGKTFTITGGPSRYEDRGIIPRVISNLFRTMNDAAQNGASYSCYVSYLEIYNSSGYDLLVKDHGNNGQIPKVTMLEDEYGAFHFKGLSMHMVSSEEEALDLLFIGDTNRAIAATEMNQNSTRSHCIFTIMLEKRQVGCDTVTRSKLNIVDLAGSERVSRTNSAGSILTEAKYINSSLFFLEMVIVALYEKEKKGKNVHIPYRNSMMTSVLRDSLGGNCKTIMIATISPESQHTDESISTCNFAQRVKCVKNKASVNEEIEPELVIERLKAEVRRLKEEVEFLSDKKDDDGECSNELSEEDIGELTKSIETYVQDRDEHCHLDFCGGVTIPKIHAVCSIFKDKLLIAQQNEGSCNNNTLNVSHEPHTPNIGESDENDVTQTTVAADSDVANNDTTNVSRNRNRGGRRPKPKHSAEVCGVPLCSDTQILDEPANAFAWFKERYPGLTAIESSKSELKTKYTEAKSTGAKIEEHKRKVSYHKSMISEEGDPSLVKFHSDAAETEKRVYKDALGKLRELKATIEGTQKVIVSHPLYCPSYCIAHYSQYFSFQEAGRLKLQKDFDKWYSSSQRSSPDQTESSHEDEDLATPKQPVSNIPVPTKRHTLSNTSISESPPPPQQEEQPPRVVDNSPAEFKLPPGIKLTGNKEADDDIIAFFKAKELLLSRASSMRR</sequence>
<feature type="compositionally biased region" description="Basic residues" evidence="5">
    <location>
        <begin position="502"/>
        <end position="513"/>
    </location>
</feature>
<reference evidence="7" key="1">
    <citation type="submission" date="2023-06" db="EMBL/GenBank/DDBJ databases">
        <title>Survivors Of The Sea: Transcriptome response of Skeletonema marinoi to long-term dormancy.</title>
        <authorList>
            <person name="Pinder M.I.M."/>
            <person name="Kourtchenko O."/>
            <person name="Robertson E.K."/>
            <person name="Larsson T."/>
            <person name="Maumus F."/>
            <person name="Osuna-Cruz C.M."/>
            <person name="Vancaester E."/>
            <person name="Stenow R."/>
            <person name="Vandepoele K."/>
            <person name="Ploug H."/>
            <person name="Bruchert V."/>
            <person name="Godhe A."/>
            <person name="Topel M."/>
        </authorList>
    </citation>
    <scope>NUCLEOTIDE SEQUENCE</scope>
    <source>
        <strain evidence="7">R05AC</strain>
    </source>
</reference>
<keyword evidence="1 3" id="KW-0547">Nucleotide-binding</keyword>
<name>A0AAD8YMT7_9STRA</name>
<dbReference type="PRINTS" id="PR00380">
    <property type="entry name" value="KINESINHEAVY"/>
</dbReference>
<feature type="domain" description="Kinesin motor" evidence="6">
    <location>
        <begin position="15"/>
        <end position="352"/>
    </location>
</feature>
<protein>
    <recommendedName>
        <fullName evidence="4">Kinesin-like protein</fullName>
    </recommendedName>
</protein>
<keyword evidence="3 4" id="KW-0505">Motor protein</keyword>
<feature type="compositionally biased region" description="Polar residues" evidence="5">
    <location>
        <begin position="667"/>
        <end position="677"/>
    </location>
</feature>
<evidence type="ECO:0000256" key="2">
    <source>
        <dbReference type="ARBA" id="ARBA00022840"/>
    </source>
</evidence>
<dbReference type="GO" id="GO:0007018">
    <property type="term" value="P:microtubule-based movement"/>
    <property type="evidence" value="ECO:0007669"/>
    <property type="project" value="InterPro"/>
</dbReference>
<dbReference type="GO" id="GO:0005874">
    <property type="term" value="C:microtubule"/>
    <property type="evidence" value="ECO:0007669"/>
    <property type="project" value="UniProtKB-KW"/>
</dbReference>
<dbReference type="PROSITE" id="PS50067">
    <property type="entry name" value="KINESIN_MOTOR_2"/>
    <property type="match status" value="1"/>
</dbReference>
<dbReference type="PANTHER" id="PTHR47968:SF67">
    <property type="entry name" value="KINESIN MOTOR DOMAIN-CONTAINING PROTEIN"/>
    <property type="match status" value="1"/>
</dbReference>
<accession>A0AAD8YMT7</accession>
<dbReference type="InterPro" id="IPR001752">
    <property type="entry name" value="Kinesin_motor_dom"/>
</dbReference>
<dbReference type="Pfam" id="PF23735">
    <property type="entry name" value="KIF9"/>
    <property type="match status" value="1"/>
</dbReference>
<feature type="region of interest" description="Disordered" evidence="5">
    <location>
        <begin position="667"/>
        <end position="743"/>
    </location>
</feature>
<gene>
    <name evidence="7" type="ORF">QTG54_000099</name>
</gene>
<dbReference type="InterPro" id="IPR019821">
    <property type="entry name" value="Kinesin_motor_CS"/>
</dbReference>
<keyword evidence="8" id="KW-1185">Reference proteome</keyword>
<evidence type="ECO:0000313" key="8">
    <source>
        <dbReference type="Proteomes" id="UP001224775"/>
    </source>
</evidence>
<dbReference type="InterPro" id="IPR027640">
    <property type="entry name" value="Kinesin-like_fam"/>
</dbReference>
<dbReference type="SUPFAM" id="SSF52540">
    <property type="entry name" value="P-loop containing nucleoside triphosphate hydrolases"/>
    <property type="match status" value="1"/>
</dbReference>
<comment type="similarity">
    <text evidence="3 4">Belongs to the TRAFAC class myosin-kinesin ATPase superfamily. Kinesin family.</text>
</comment>
<feature type="compositionally biased region" description="Polar residues" evidence="5">
    <location>
        <begin position="487"/>
        <end position="500"/>
    </location>
</feature>
<dbReference type="SMART" id="SM00129">
    <property type="entry name" value="KISc"/>
    <property type="match status" value="1"/>
</dbReference>
<dbReference type="Gene3D" id="3.40.850.10">
    <property type="entry name" value="Kinesin motor domain"/>
    <property type="match status" value="1"/>
</dbReference>
<feature type="binding site" evidence="3">
    <location>
        <begin position="100"/>
        <end position="107"/>
    </location>
    <ligand>
        <name>ATP</name>
        <dbReference type="ChEBI" id="CHEBI:30616"/>
    </ligand>
</feature>
<evidence type="ECO:0000256" key="3">
    <source>
        <dbReference type="PROSITE-ProRule" id="PRU00283"/>
    </source>
</evidence>
<dbReference type="PROSITE" id="PS00411">
    <property type="entry name" value="KINESIN_MOTOR_1"/>
    <property type="match status" value="1"/>
</dbReference>
<proteinExistence type="inferred from homology"/>
<keyword evidence="4" id="KW-0493">Microtubule</keyword>
<dbReference type="PANTHER" id="PTHR47968">
    <property type="entry name" value="CENTROMERE PROTEIN E"/>
    <property type="match status" value="1"/>
</dbReference>
<dbReference type="Pfam" id="PF00225">
    <property type="entry name" value="Kinesin"/>
    <property type="match status" value="1"/>
</dbReference>
<dbReference type="InterPro" id="IPR027417">
    <property type="entry name" value="P-loop_NTPase"/>
</dbReference>
<feature type="region of interest" description="Disordered" evidence="5">
    <location>
        <begin position="487"/>
        <end position="517"/>
    </location>
</feature>
<dbReference type="GO" id="GO:0005524">
    <property type="term" value="F:ATP binding"/>
    <property type="evidence" value="ECO:0007669"/>
    <property type="project" value="UniProtKB-UniRule"/>
</dbReference>
<evidence type="ECO:0000256" key="1">
    <source>
        <dbReference type="ARBA" id="ARBA00022741"/>
    </source>
</evidence>
<evidence type="ECO:0000256" key="5">
    <source>
        <dbReference type="SAM" id="MobiDB-lite"/>
    </source>
</evidence>
<dbReference type="EMBL" id="JATAAI010000001">
    <property type="protein sequence ID" value="KAK1748160.1"/>
    <property type="molecule type" value="Genomic_DNA"/>
</dbReference>
<evidence type="ECO:0000256" key="4">
    <source>
        <dbReference type="RuleBase" id="RU000394"/>
    </source>
</evidence>
<organism evidence="7 8">
    <name type="scientific">Skeletonema marinoi</name>
    <dbReference type="NCBI Taxonomy" id="267567"/>
    <lineage>
        <taxon>Eukaryota</taxon>
        <taxon>Sar</taxon>
        <taxon>Stramenopiles</taxon>
        <taxon>Ochrophyta</taxon>
        <taxon>Bacillariophyta</taxon>
        <taxon>Coscinodiscophyceae</taxon>
        <taxon>Thalassiosirophycidae</taxon>
        <taxon>Thalassiosirales</taxon>
        <taxon>Skeletonemataceae</taxon>
        <taxon>Skeletonema</taxon>
        <taxon>Skeletonema marinoi-dohrnii complex</taxon>
    </lineage>
</organism>
<dbReference type="Proteomes" id="UP001224775">
    <property type="component" value="Unassembled WGS sequence"/>
</dbReference>